<reference evidence="2" key="1">
    <citation type="submission" date="2016-05" db="EMBL/GenBank/DDBJ databases">
        <authorList>
            <person name="Naeem Raeece"/>
        </authorList>
    </citation>
    <scope>NUCLEOTIDE SEQUENCE [LARGE SCALE GENOMIC DNA]</scope>
</reference>
<name>A0A1A8VJ72_PLAOA</name>
<evidence type="ECO:0000313" key="2">
    <source>
        <dbReference type="Proteomes" id="UP000078546"/>
    </source>
</evidence>
<evidence type="ECO:0000313" key="1">
    <source>
        <dbReference type="EMBL" id="SBS80531.1"/>
    </source>
</evidence>
<dbReference type="EMBL" id="FLQV01000032">
    <property type="protein sequence ID" value="SBS80531.1"/>
    <property type="molecule type" value="Genomic_DNA"/>
</dbReference>
<dbReference type="AlphaFoldDB" id="A0A1A8VJ72"/>
<accession>A0A1A8VJ72</accession>
<dbReference type="Proteomes" id="UP000078546">
    <property type="component" value="Unassembled WGS sequence"/>
</dbReference>
<protein>
    <submittedName>
        <fullName evidence="1">Uncharacterized protein</fullName>
    </submittedName>
</protein>
<gene>
    <name evidence="1" type="ORF">POVCU1_001480</name>
</gene>
<organism evidence="1 2">
    <name type="scientific">Plasmodium ovale curtisi</name>
    <dbReference type="NCBI Taxonomy" id="864141"/>
    <lineage>
        <taxon>Eukaryota</taxon>
        <taxon>Sar</taxon>
        <taxon>Alveolata</taxon>
        <taxon>Apicomplexa</taxon>
        <taxon>Aconoidasida</taxon>
        <taxon>Haemosporida</taxon>
        <taxon>Plasmodiidae</taxon>
        <taxon>Plasmodium</taxon>
        <taxon>Plasmodium (Plasmodium)</taxon>
    </lineage>
</organism>
<sequence length="92" mass="10443">MSTPKLIWQESLQNIVCLPRKKLRKSLLAKQRNSRVPNGETLNEHSQCSQEKGMIIFHGETVSTDWKHLLTTPSVVNSKKSVKGQECKVAKE</sequence>
<proteinExistence type="predicted"/>